<evidence type="ECO:0008006" key="3">
    <source>
        <dbReference type="Google" id="ProtNLM"/>
    </source>
</evidence>
<dbReference type="EMBL" id="JABFUD020000001">
    <property type="protein sequence ID" value="KAI5084745.1"/>
    <property type="molecule type" value="Genomic_DNA"/>
</dbReference>
<sequence length="252" mass="28043">MPIIPDVGEFTVCELHRDFLITTGDTDTAAEEAYSKILGRRYPRIPFLPYQSPIQSDNIPEREAVEDEAHERTSLNEDKGGIFLAVTQLPILKQIFARLTIRKNFDVLKKVELSQGVCWHKHRQCLAFVSGGHQVCVFDFEESELRDPIILSSECQKEVSAIAWRPNAGMTFCVACRGGVCIWMASYPGTIAPVRSGIASFLGAPSGSTGARWVLVDYLQSPSNHLITALAWNPSGRYPFFGVLKSCFCRLS</sequence>
<gene>
    <name evidence="1" type="ORF">GOP47_0000914</name>
</gene>
<dbReference type="SUPFAM" id="SSF50978">
    <property type="entry name" value="WD40 repeat-like"/>
    <property type="match status" value="1"/>
</dbReference>
<comment type="caution">
    <text evidence="1">The sequence shown here is derived from an EMBL/GenBank/DDBJ whole genome shotgun (WGS) entry which is preliminary data.</text>
</comment>
<evidence type="ECO:0000313" key="2">
    <source>
        <dbReference type="Proteomes" id="UP000886520"/>
    </source>
</evidence>
<dbReference type="PANTHER" id="PTHR14494">
    <property type="entry name" value="ALADIN/ADRACALIN/AAAS"/>
    <property type="match status" value="1"/>
</dbReference>
<dbReference type="Proteomes" id="UP000886520">
    <property type="component" value="Chromosome 1"/>
</dbReference>
<evidence type="ECO:0000313" key="1">
    <source>
        <dbReference type="EMBL" id="KAI5084745.1"/>
    </source>
</evidence>
<proteinExistence type="predicted"/>
<dbReference type="OrthoDB" id="411991at2759"/>
<name>A0A9D4ZTI0_ADICA</name>
<accession>A0A9D4ZTI0</accession>
<dbReference type="InterPro" id="IPR045139">
    <property type="entry name" value="Aladin"/>
</dbReference>
<dbReference type="GO" id="GO:0006913">
    <property type="term" value="P:nucleocytoplasmic transport"/>
    <property type="evidence" value="ECO:0007669"/>
    <property type="project" value="TreeGrafter"/>
</dbReference>
<reference evidence="1" key="1">
    <citation type="submission" date="2021-01" db="EMBL/GenBank/DDBJ databases">
        <title>Adiantum capillus-veneris genome.</title>
        <authorList>
            <person name="Fang Y."/>
            <person name="Liao Q."/>
        </authorList>
    </citation>
    <scope>NUCLEOTIDE SEQUENCE</scope>
    <source>
        <strain evidence="1">H3</strain>
        <tissue evidence="1">Leaf</tissue>
    </source>
</reference>
<dbReference type="AlphaFoldDB" id="A0A9D4ZTI0"/>
<dbReference type="Gene3D" id="2.130.10.10">
    <property type="entry name" value="YVTN repeat-like/Quinoprotein amine dehydrogenase"/>
    <property type="match status" value="1"/>
</dbReference>
<dbReference type="PANTHER" id="PTHR14494:SF0">
    <property type="entry name" value="ALADIN"/>
    <property type="match status" value="1"/>
</dbReference>
<dbReference type="InterPro" id="IPR015943">
    <property type="entry name" value="WD40/YVTN_repeat-like_dom_sf"/>
</dbReference>
<dbReference type="GO" id="GO:0005643">
    <property type="term" value="C:nuclear pore"/>
    <property type="evidence" value="ECO:0007669"/>
    <property type="project" value="TreeGrafter"/>
</dbReference>
<organism evidence="1 2">
    <name type="scientific">Adiantum capillus-veneris</name>
    <name type="common">Maidenhair fern</name>
    <dbReference type="NCBI Taxonomy" id="13818"/>
    <lineage>
        <taxon>Eukaryota</taxon>
        <taxon>Viridiplantae</taxon>
        <taxon>Streptophyta</taxon>
        <taxon>Embryophyta</taxon>
        <taxon>Tracheophyta</taxon>
        <taxon>Polypodiopsida</taxon>
        <taxon>Polypodiidae</taxon>
        <taxon>Polypodiales</taxon>
        <taxon>Pteridineae</taxon>
        <taxon>Pteridaceae</taxon>
        <taxon>Vittarioideae</taxon>
        <taxon>Adiantum</taxon>
    </lineage>
</organism>
<protein>
    <recommendedName>
        <fullName evidence="3">Aladin</fullName>
    </recommendedName>
</protein>
<keyword evidence="2" id="KW-1185">Reference proteome</keyword>
<dbReference type="InterPro" id="IPR036322">
    <property type="entry name" value="WD40_repeat_dom_sf"/>
</dbReference>